<dbReference type="HOGENOM" id="CLU_051929_0_0_1"/>
<dbReference type="SMART" id="SM00360">
    <property type="entry name" value="RRM"/>
    <property type="match status" value="2"/>
</dbReference>
<dbReference type="GO" id="GO:0003729">
    <property type="term" value="F:mRNA binding"/>
    <property type="evidence" value="ECO:0007669"/>
    <property type="project" value="TreeGrafter"/>
</dbReference>
<dbReference type="EMBL" id="AP006500">
    <property type="protein sequence ID" value="BAM82394.1"/>
    <property type="molecule type" value="Genomic_DNA"/>
</dbReference>
<evidence type="ECO:0000259" key="7">
    <source>
        <dbReference type="PROSITE" id="PS50961"/>
    </source>
</evidence>
<feature type="region of interest" description="Disordered" evidence="5">
    <location>
        <begin position="142"/>
        <end position="240"/>
    </location>
</feature>
<evidence type="ECO:0000259" key="8">
    <source>
        <dbReference type="PROSITE" id="PS51939"/>
    </source>
</evidence>
<feature type="compositionally biased region" description="Polar residues" evidence="5">
    <location>
        <begin position="189"/>
        <end position="199"/>
    </location>
</feature>
<dbReference type="Pfam" id="PF08777">
    <property type="entry name" value="RRM_3"/>
    <property type="match status" value="1"/>
</dbReference>
<dbReference type="Pfam" id="PF05383">
    <property type="entry name" value="La"/>
    <property type="match status" value="1"/>
</dbReference>
<evidence type="ECO:0000256" key="5">
    <source>
        <dbReference type="SAM" id="MobiDB-lite"/>
    </source>
</evidence>
<dbReference type="PROSITE" id="PS50961">
    <property type="entry name" value="HTH_LA"/>
    <property type="match status" value="1"/>
</dbReference>
<dbReference type="PROSITE" id="PS51939">
    <property type="entry name" value="XRRM"/>
    <property type="match status" value="1"/>
</dbReference>
<evidence type="ECO:0000313" key="10">
    <source>
        <dbReference type="Proteomes" id="UP000007014"/>
    </source>
</evidence>
<dbReference type="STRING" id="280699.M1VB16"/>
<dbReference type="GO" id="GO:1990904">
    <property type="term" value="C:ribonucleoprotein complex"/>
    <property type="evidence" value="ECO:0007669"/>
    <property type="project" value="UniProtKB-UniRule"/>
</dbReference>
<evidence type="ECO:0000256" key="4">
    <source>
        <dbReference type="PROSITE-ProRule" id="PRU00332"/>
    </source>
</evidence>
<dbReference type="Gene3D" id="1.10.10.10">
    <property type="entry name" value="Winged helix-like DNA-binding domain superfamily/Winged helix DNA-binding domain"/>
    <property type="match status" value="1"/>
</dbReference>
<keyword evidence="10" id="KW-1185">Reference proteome</keyword>
<dbReference type="Gene3D" id="3.30.70.330">
    <property type="match status" value="2"/>
</dbReference>
<evidence type="ECO:0000313" key="9">
    <source>
        <dbReference type="EMBL" id="BAM82394.1"/>
    </source>
</evidence>
<keyword evidence="2 4" id="KW-0694">RNA-binding</keyword>
<dbReference type="PANTHER" id="PTHR22792:SF140">
    <property type="entry name" value="ACHILLES, ISOFORM A"/>
    <property type="match status" value="1"/>
</dbReference>
<feature type="compositionally biased region" description="Basic residues" evidence="5">
    <location>
        <begin position="485"/>
        <end position="510"/>
    </location>
</feature>
<feature type="compositionally biased region" description="Acidic residues" evidence="5">
    <location>
        <begin position="369"/>
        <end position="384"/>
    </location>
</feature>
<dbReference type="AlphaFoldDB" id="M1VB16"/>
<feature type="domain" description="XRRM" evidence="8">
    <location>
        <begin position="384"/>
        <end position="505"/>
    </location>
</feature>
<keyword evidence="3" id="KW-0539">Nucleus</keyword>
<proteinExistence type="predicted"/>
<comment type="subcellular location">
    <subcellularLocation>
        <location evidence="1">Nucleus</location>
    </subcellularLocation>
</comment>
<feature type="region of interest" description="Disordered" evidence="5">
    <location>
        <begin position="299"/>
        <end position="388"/>
    </location>
</feature>
<dbReference type="Gramene" id="CMR137CT">
    <property type="protein sequence ID" value="CMR137CT"/>
    <property type="gene ID" value="CMR137C"/>
</dbReference>
<dbReference type="GO" id="GO:0006396">
    <property type="term" value="P:RNA processing"/>
    <property type="evidence" value="ECO:0007669"/>
    <property type="project" value="InterPro"/>
</dbReference>
<dbReference type="SUPFAM" id="SSF46785">
    <property type="entry name" value="Winged helix' DNA-binding domain"/>
    <property type="match status" value="1"/>
</dbReference>
<dbReference type="OMA" id="QFERSIY"/>
<dbReference type="GO" id="GO:0005634">
    <property type="term" value="C:nucleus"/>
    <property type="evidence" value="ECO:0007669"/>
    <property type="project" value="UniProtKB-SubCell"/>
</dbReference>
<dbReference type="InterPro" id="IPR006630">
    <property type="entry name" value="La_HTH"/>
</dbReference>
<dbReference type="InterPro" id="IPR002344">
    <property type="entry name" value="Lupus_La"/>
</dbReference>
<evidence type="ECO:0000259" key="6">
    <source>
        <dbReference type="PROSITE" id="PS50102"/>
    </source>
</evidence>
<dbReference type="InterPro" id="IPR014886">
    <property type="entry name" value="La_xRRM"/>
</dbReference>
<dbReference type="InterPro" id="IPR045180">
    <property type="entry name" value="La_dom_prot"/>
</dbReference>
<evidence type="ECO:0000256" key="3">
    <source>
        <dbReference type="ARBA" id="ARBA00023242"/>
    </source>
</evidence>
<dbReference type="PRINTS" id="PR00302">
    <property type="entry name" value="LUPUSLA"/>
</dbReference>
<dbReference type="CDD" id="cd07323">
    <property type="entry name" value="LAM"/>
    <property type="match status" value="1"/>
</dbReference>
<dbReference type="PANTHER" id="PTHR22792">
    <property type="entry name" value="LUPUS LA PROTEIN-RELATED"/>
    <property type="match status" value="1"/>
</dbReference>
<feature type="compositionally biased region" description="Polar residues" evidence="5">
    <location>
        <begin position="313"/>
        <end position="340"/>
    </location>
</feature>
<organism evidence="9 10">
    <name type="scientific">Cyanidioschyzon merolae (strain NIES-3377 / 10D)</name>
    <name type="common">Unicellular red alga</name>
    <dbReference type="NCBI Taxonomy" id="280699"/>
    <lineage>
        <taxon>Eukaryota</taxon>
        <taxon>Rhodophyta</taxon>
        <taxon>Bangiophyceae</taxon>
        <taxon>Cyanidiales</taxon>
        <taxon>Cyanidiaceae</taxon>
        <taxon>Cyanidioschyzon</taxon>
    </lineage>
</organism>
<dbReference type="GeneID" id="16996770"/>
<accession>M1VB16</accession>
<dbReference type="SUPFAM" id="SSF54928">
    <property type="entry name" value="RNA-binding domain, RBD"/>
    <property type="match status" value="2"/>
</dbReference>
<dbReference type="InterPro" id="IPR000504">
    <property type="entry name" value="RRM_dom"/>
</dbReference>
<feature type="domain" description="RRM" evidence="6">
    <location>
        <begin position="389"/>
        <end position="465"/>
    </location>
</feature>
<feature type="region of interest" description="Disordered" evidence="5">
    <location>
        <begin position="480"/>
        <end position="510"/>
    </location>
</feature>
<sequence length="510" mass="56307">MAVHKASAPVDASLEEKLRNQVEFYFSDSNLPRDKFLRARVDADPEGYVDLQLIVTFKRMKQLNATAEKVAAALAGSELVEVSPDGQRVRRKKPLPLDDTSKERSIYVKGFKPGESPAAEPPIEDVMAVFEPFGKVLSVRMRRRKVHRRPGPVPASGDGVCSPNGESSTATRPENERPTASETDEQAARPTTATSQTAGDTDAEQCQKLRAGASSEHELDAERALEPSAGGQSQDLVLHDHDRDQTTVIFKGSVFVEFDSEDAVAKALQRHAEHPLLVPGTQTPFTIERKDLYLKRKNAEAKEARRARKLQRTGAQTKTDAPSTKPATKRSLQQVAGDTESPSRPEDAAFDDATSPGTASDRDSAAGTDTDDGTDVSEESEENAFEPGLILRIEGLGPAVDRDDLRQAFSKYGQVGWIDHTRGNEVAHVRFLEPGAAAQAATSVKPSSVLGGSDVRMLVLEGAEEHAYWERIREAQRAIRETEKRKRKREEKRRLSRNKRRRFRKRSLEA</sequence>
<evidence type="ECO:0000256" key="2">
    <source>
        <dbReference type="ARBA" id="ARBA00022884"/>
    </source>
</evidence>
<dbReference type="SMART" id="SM00715">
    <property type="entry name" value="LA"/>
    <property type="match status" value="1"/>
</dbReference>
<name>M1VB16_CYAM1</name>
<dbReference type="KEGG" id="cme:CYME_CMR137C"/>
<protein>
    <submittedName>
        <fullName evidence="9">Similar to developmental gene, multi-sex-combs</fullName>
    </submittedName>
</protein>
<dbReference type="InterPro" id="IPR036390">
    <property type="entry name" value="WH_DNA-bd_sf"/>
</dbReference>
<dbReference type="FunFam" id="1.10.10.10:FF:000158">
    <property type="entry name" value="La ribonucleoprotein domain family member 7"/>
    <property type="match status" value="1"/>
</dbReference>
<dbReference type="eggNOG" id="KOG4213">
    <property type="taxonomic scope" value="Eukaryota"/>
</dbReference>
<dbReference type="InterPro" id="IPR035979">
    <property type="entry name" value="RBD_domain_sf"/>
</dbReference>
<feature type="compositionally biased region" description="Basic and acidic residues" evidence="5">
    <location>
        <begin position="215"/>
        <end position="225"/>
    </location>
</feature>
<dbReference type="OrthoDB" id="439993at2759"/>
<feature type="domain" description="HTH La-type RNA-binding" evidence="7">
    <location>
        <begin position="8"/>
        <end position="99"/>
    </location>
</feature>
<reference evidence="9 10" key="1">
    <citation type="journal article" date="2004" name="Nature">
        <title>Genome sequence of the ultrasmall unicellular red alga Cyanidioschyzon merolae 10D.</title>
        <authorList>
            <person name="Matsuzaki M."/>
            <person name="Misumi O."/>
            <person name="Shin-i T."/>
            <person name="Maruyama S."/>
            <person name="Takahara M."/>
            <person name="Miyagishima S."/>
            <person name="Mori T."/>
            <person name="Nishida K."/>
            <person name="Yagisawa F."/>
            <person name="Nishida K."/>
            <person name="Yoshida Y."/>
            <person name="Nishimura Y."/>
            <person name="Nakao S."/>
            <person name="Kobayashi T."/>
            <person name="Momoyama Y."/>
            <person name="Higashiyama T."/>
            <person name="Minoda A."/>
            <person name="Sano M."/>
            <person name="Nomoto H."/>
            <person name="Oishi K."/>
            <person name="Hayashi H."/>
            <person name="Ohta F."/>
            <person name="Nishizaka S."/>
            <person name="Haga S."/>
            <person name="Miura S."/>
            <person name="Morishita T."/>
            <person name="Kabeya Y."/>
            <person name="Terasawa K."/>
            <person name="Suzuki Y."/>
            <person name="Ishii Y."/>
            <person name="Asakawa S."/>
            <person name="Takano H."/>
            <person name="Ohta N."/>
            <person name="Kuroiwa H."/>
            <person name="Tanaka K."/>
            <person name="Shimizu N."/>
            <person name="Sugano S."/>
            <person name="Sato N."/>
            <person name="Nozaki H."/>
            <person name="Ogasawara N."/>
            <person name="Kohara Y."/>
            <person name="Kuroiwa T."/>
        </authorList>
    </citation>
    <scope>NUCLEOTIDE SEQUENCE [LARGE SCALE GENOMIC DNA]</scope>
    <source>
        <strain evidence="9 10">10D</strain>
    </source>
</reference>
<dbReference type="InterPro" id="IPR012677">
    <property type="entry name" value="Nucleotide-bd_a/b_plait_sf"/>
</dbReference>
<evidence type="ECO:0000256" key="1">
    <source>
        <dbReference type="ARBA" id="ARBA00004123"/>
    </source>
</evidence>
<gene>
    <name evidence="9" type="ORF">CYME_CMR137C</name>
</gene>
<reference evidence="9 10" key="2">
    <citation type="journal article" date="2007" name="BMC Biol.">
        <title>A 100%-complete sequence reveals unusually simple genomic features in the hot-spring red alga Cyanidioschyzon merolae.</title>
        <authorList>
            <person name="Nozaki H."/>
            <person name="Takano H."/>
            <person name="Misumi O."/>
            <person name="Terasawa K."/>
            <person name="Matsuzaki M."/>
            <person name="Maruyama S."/>
            <person name="Nishida K."/>
            <person name="Yagisawa F."/>
            <person name="Yoshida Y."/>
            <person name="Fujiwara T."/>
            <person name="Takio S."/>
            <person name="Tamura K."/>
            <person name="Chung S.J."/>
            <person name="Nakamura S."/>
            <person name="Kuroiwa H."/>
            <person name="Tanaka K."/>
            <person name="Sato N."/>
            <person name="Kuroiwa T."/>
        </authorList>
    </citation>
    <scope>NUCLEOTIDE SEQUENCE [LARGE SCALE GENOMIC DNA]</scope>
    <source>
        <strain evidence="9 10">10D</strain>
    </source>
</reference>
<dbReference type="Proteomes" id="UP000007014">
    <property type="component" value="Chromosome 18"/>
</dbReference>
<dbReference type="InterPro" id="IPR036388">
    <property type="entry name" value="WH-like_DNA-bd_sf"/>
</dbReference>
<dbReference type="PROSITE" id="PS50102">
    <property type="entry name" value="RRM"/>
    <property type="match status" value="1"/>
</dbReference>
<dbReference type="RefSeq" id="XP_005538430.1">
    <property type="nucleotide sequence ID" value="XM_005538373.1"/>
</dbReference>